<proteinExistence type="predicted"/>
<reference evidence="1" key="1">
    <citation type="submission" date="2022-01" db="EMBL/GenBank/DDBJ databases">
        <authorList>
            <person name="King R."/>
        </authorList>
    </citation>
    <scope>NUCLEOTIDE SEQUENCE</scope>
</reference>
<evidence type="ECO:0000313" key="1">
    <source>
        <dbReference type="EMBL" id="CAH1392376.1"/>
    </source>
</evidence>
<gene>
    <name evidence="1" type="ORF">NEZAVI_LOCUS3212</name>
</gene>
<dbReference type="OrthoDB" id="10342214at2759"/>
<accession>A0A9P0EEK8</accession>
<evidence type="ECO:0000313" key="2">
    <source>
        <dbReference type="Proteomes" id="UP001152798"/>
    </source>
</evidence>
<keyword evidence="2" id="KW-1185">Reference proteome</keyword>
<protein>
    <submittedName>
        <fullName evidence="1">Uncharacterized protein</fullName>
    </submittedName>
</protein>
<organism evidence="1 2">
    <name type="scientific">Nezara viridula</name>
    <name type="common">Southern green stink bug</name>
    <name type="synonym">Cimex viridulus</name>
    <dbReference type="NCBI Taxonomy" id="85310"/>
    <lineage>
        <taxon>Eukaryota</taxon>
        <taxon>Metazoa</taxon>
        <taxon>Ecdysozoa</taxon>
        <taxon>Arthropoda</taxon>
        <taxon>Hexapoda</taxon>
        <taxon>Insecta</taxon>
        <taxon>Pterygota</taxon>
        <taxon>Neoptera</taxon>
        <taxon>Paraneoptera</taxon>
        <taxon>Hemiptera</taxon>
        <taxon>Heteroptera</taxon>
        <taxon>Panheteroptera</taxon>
        <taxon>Pentatomomorpha</taxon>
        <taxon>Pentatomoidea</taxon>
        <taxon>Pentatomidae</taxon>
        <taxon>Pentatominae</taxon>
        <taxon>Nezara</taxon>
    </lineage>
</organism>
<name>A0A9P0EEK8_NEZVI</name>
<sequence>MARQHNRLPSANFAPLIQEAINRNNPEMGLTEDELVTYVFSRLGFDRRNIQERVEEFLNAGTSNGALLKTDHERYQLVETGGRRLRAALDACCTTPPSRPRPRPIHCCRQRCCMQQRCNLKGKNKKCRATPYRYVDTCEACDSDY</sequence>
<dbReference type="Proteomes" id="UP001152798">
    <property type="component" value="Chromosome 1"/>
</dbReference>
<dbReference type="EMBL" id="OV725077">
    <property type="protein sequence ID" value="CAH1392376.1"/>
    <property type="molecule type" value="Genomic_DNA"/>
</dbReference>
<dbReference type="AlphaFoldDB" id="A0A9P0EEK8"/>